<feature type="region of interest" description="Disordered" evidence="1">
    <location>
        <begin position="1"/>
        <end position="33"/>
    </location>
</feature>
<evidence type="ECO:0000313" key="2">
    <source>
        <dbReference type="EMBL" id="CAH8353509.1"/>
    </source>
</evidence>
<organism evidence="2 3">
    <name type="scientific">Eruca vesicaria subsp. sativa</name>
    <name type="common">Garden rocket</name>
    <name type="synonym">Eruca sativa</name>
    <dbReference type="NCBI Taxonomy" id="29727"/>
    <lineage>
        <taxon>Eukaryota</taxon>
        <taxon>Viridiplantae</taxon>
        <taxon>Streptophyta</taxon>
        <taxon>Embryophyta</taxon>
        <taxon>Tracheophyta</taxon>
        <taxon>Spermatophyta</taxon>
        <taxon>Magnoliopsida</taxon>
        <taxon>eudicotyledons</taxon>
        <taxon>Gunneridae</taxon>
        <taxon>Pentapetalae</taxon>
        <taxon>rosids</taxon>
        <taxon>malvids</taxon>
        <taxon>Brassicales</taxon>
        <taxon>Brassicaceae</taxon>
        <taxon>Brassiceae</taxon>
        <taxon>Eruca</taxon>
    </lineage>
</organism>
<name>A0ABC8K3Z2_ERUVS</name>
<gene>
    <name evidence="2" type="ORF">ERUC_LOCUS19264</name>
</gene>
<evidence type="ECO:0000313" key="3">
    <source>
        <dbReference type="Proteomes" id="UP001642260"/>
    </source>
</evidence>
<feature type="compositionally biased region" description="Polar residues" evidence="1">
    <location>
        <begin position="74"/>
        <end position="85"/>
    </location>
</feature>
<feature type="compositionally biased region" description="Polar residues" evidence="1">
    <location>
        <begin position="135"/>
        <end position="146"/>
    </location>
</feature>
<feature type="region of interest" description="Disordered" evidence="1">
    <location>
        <begin position="47"/>
        <end position="146"/>
    </location>
</feature>
<protein>
    <submittedName>
        <fullName evidence="2">Uncharacterized protein</fullName>
    </submittedName>
</protein>
<comment type="caution">
    <text evidence="2">The sequence shown here is derived from an EMBL/GenBank/DDBJ whole genome shotgun (WGS) entry which is preliminary data.</text>
</comment>
<dbReference type="AlphaFoldDB" id="A0ABC8K3Z2"/>
<feature type="compositionally biased region" description="Basic and acidic residues" evidence="1">
    <location>
        <begin position="1"/>
        <end position="13"/>
    </location>
</feature>
<reference evidence="2 3" key="1">
    <citation type="submission" date="2022-03" db="EMBL/GenBank/DDBJ databases">
        <authorList>
            <person name="Macdonald S."/>
            <person name="Ahmed S."/>
            <person name="Newling K."/>
        </authorList>
    </citation>
    <scope>NUCLEOTIDE SEQUENCE [LARGE SCALE GENOMIC DNA]</scope>
</reference>
<accession>A0ABC8K3Z2</accession>
<proteinExistence type="predicted"/>
<feature type="compositionally biased region" description="Polar residues" evidence="1">
    <location>
        <begin position="112"/>
        <end position="126"/>
    </location>
</feature>
<dbReference type="Proteomes" id="UP001642260">
    <property type="component" value="Unassembled WGS sequence"/>
</dbReference>
<sequence>MAYRSLRLEKGKWVTDPTKAAKRPPDGIANAESGRLQEVNIQLLEEVISPNFPGGSNIPSGSRNPTPHERDQYDPNQNRSPIQTLSEDRLHVSLRLGPILPAPEDDMPSLIRSKSSKPPNSSTARTQSEKKRTLRSSTQGAQGIND</sequence>
<dbReference type="EMBL" id="CAKOAT010182932">
    <property type="protein sequence ID" value="CAH8353509.1"/>
    <property type="molecule type" value="Genomic_DNA"/>
</dbReference>
<keyword evidence="3" id="KW-1185">Reference proteome</keyword>
<evidence type="ECO:0000256" key="1">
    <source>
        <dbReference type="SAM" id="MobiDB-lite"/>
    </source>
</evidence>